<evidence type="ECO:0000313" key="2">
    <source>
        <dbReference type="EMBL" id="SOJ53261.1"/>
    </source>
</evidence>
<proteinExistence type="predicted"/>
<name>A0A7Z7N8Z0_9MYCO</name>
<feature type="transmembrane region" description="Helical" evidence="1">
    <location>
        <begin position="6"/>
        <end position="23"/>
    </location>
</feature>
<dbReference type="Proteomes" id="UP000554965">
    <property type="component" value="Unassembled WGS sequence"/>
</dbReference>
<dbReference type="EMBL" id="OCTY01000002">
    <property type="protein sequence ID" value="SOJ53261.1"/>
    <property type="molecule type" value="Genomic_DNA"/>
</dbReference>
<keyword evidence="1" id="KW-1133">Transmembrane helix</keyword>
<dbReference type="AlphaFoldDB" id="A0A7Z7N8Z0"/>
<reference evidence="2 3" key="1">
    <citation type="submission" date="2017-10" db="EMBL/GenBank/DDBJ databases">
        <authorList>
            <consortium name="Urmite Genomes"/>
        </authorList>
    </citation>
    <scope>NUCLEOTIDE SEQUENCE [LARGE SCALE GENOMIC DNA]</scope>
    <source>
        <strain evidence="2 3">FB-527</strain>
    </source>
</reference>
<keyword evidence="3" id="KW-1185">Reference proteome</keyword>
<gene>
    <name evidence="2" type="ORF">MSIMFB_00762</name>
</gene>
<organism evidence="2 3">
    <name type="scientific">Mycobacterium simulans</name>
    <dbReference type="NCBI Taxonomy" id="627089"/>
    <lineage>
        <taxon>Bacteria</taxon>
        <taxon>Bacillati</taxon>
        <taxon>Actinomycetota</taxon>
        <taxon>Actinomycetes</taxon>
        <taxon>Mycobacteriales</taxon>
        <taxon>Mycobacteriaceae</taxon>
        <taxon>Mycobacterium</taxon>
    </lineage>
</organism>
<accession>A0A7Z7N8Z0</accession>
<comment type="caution">
    <text evidence="2">The sequence shown here is derived from an EMBL/GenBank/DDBJ whole genome shotgun (WGS) entry which is preliminary data.</text>
</comment>
<keyword evidence="1" id="KW-0812">Transmembrane</keyword>
<protein>
    <submittedName>
        <fullName evidence="2">Uncharacterized protein</fullName>
    </submittedName>
</protein>
<evidence type="ECO:0000256" key="1">
    <source>
        <dbReference type="SAM" id="Phobius"/>
    </source>
</evidence>
<keyword evidence="1" id="KW-0472">Membrane</keyword>
<sequence length="30" mass="3424">MVGYPTFAVEHLIFGATLGVLLMQTRFVRR</sequence>
<evidence type="ECO:0000313" key="3">
    <source>
        <dbReference type="Proteomes" id="UP000554965"/>
    </source>
</evidence>